<dbReference type="InterPro" id="IPR006034">
    <property type="entry name" value="Asparaginase/glutaminase-like"/>
</dbReference>
<dbReference type="Pfam" id="PF00710">
    <property type="entry name" value="Asparaginase"/>
    <property type="match status" value="1"/>
</dbReference>
<dbReference type="InterPro" id="IPR037152">
    <property type="entry name" value="L-asparaginase_N_sf"/>
</dbReference>
<gene>
    <name evidence="2" type="ORF">Q604_UNBC16979G0001</name>
</gene>
<organism evidence="2">
    <name type="scientific">human gut metagenome</name>
    <dbReference type="NCBI Taxonomy" id="408170"/>
    <lineage>
        <taxon>unclassified sequences</taxon>
        <taxon>metagenomes</taxon>
        <taxon>organismal metagenomes</taxon>
    </lineage>
</organism>
<feature type="non-terminal residue" evidence="2">
    <location>
        <position position="83"/>
    </location>
</feature>
<dbReference type="InterPro" id="IPR036152">
    <property type="entry name" value="Asp/glu_Ase-like_sf"/>
</dbReference>
<dbReference type="EMBL" id="AZMM01016979">
    <property type="protein sequence ID" value="ETJ27429.1"/>
    <property type="molecule type" value="Genomic_DNA"/>
</dbReference>
<dbReference type="PROSITE" id="PS51732">
    <property type="entry name" value="ASN_GLN_ASE_3"/>
    <property type="match status" value="1"/>
</dbReference>
<name>W1XF91_9ZZZZ</name>
<dbReference type="SUPFAM" id="SSF53774">
    <property type="entry name" value="Glutaminase/Asparaginase"/>
    <property type="match status" value="1"/>
</dbReference>
<protein>
    <submittedName>
        <fullName evidence="2">L-asparaginase</fullName>
    </submittedName>
</protein>
<evidence type="ECO:0000313" key="2">
    <source>
        <dbReference type="EMBL" id="ETJ27429.1"/>
    </source>
</evidence>
<feature type="domain" description="L-asparaginase N-terminal" evidence="1">
    <location>
        <begin position="4"/>
        <end position="56"/>
    </location>
</feature>
<dbReference type="PIRSF" id="PIRSF500176">
    <property type="entry name" value="L_ASNase"/>
    <property type="match status" value="1"/>
</dbReference>
<proteinExistence type="predicted"/>
<dbReference type="Gene3D" id="3.40.50.1170">
    <property type="entry name" value="L-asparaginase, N-terminal domain"/>
    <property type="match status" value="1"/>
</dbReference>
<comment type="caution">
    <text evidence="2">The sequence shown here is derived from an EMBL/GenBank/DDBJ whole genome shotgun (WGS) entry which is preliminary data.</text>
</comment>
<reference evidence="2" key="1">
    <citation type="submission" date="2013-12" db="EMBL/GenBank/DDBJ databases">
        <title>A Varibaculum cambriense genome reconstructed from a premature infant gut community with otherwise low bacterial novelty that shifts toward anaerobic metabolism during the third week of life.</title>
        <authorList>
            <person name="Brown C.T."/>
            <person name="Sharon I."/>
            <person name="Thomas B.C."/>
            <person name="Castelle C.J."/>
            <person name="Morowitz M.J."/>
            <person name="Banfield J.F."/>
        </authorList>
    </citation>
    <scope>NUCLEOTIDE SEQUENCE</scope>
</reference>
<feature type="non-terminal residue" evidence="2">
    <location>
        <position position="1"/>
    </location>
</feature>
<accession>W1XF91</accession>
<dbReference type="InterPro" id="IPR027474">
    <property type="entry name" value="L-asparaginase_N"/>
</dbReference>
<dbReference type="AlphaFoldDB" id="W1XF91"/>
<sequence length="83" mass="8979">RTPSSVGKGVVVVLNGYIDGARDVSKCNTTNVATFDSPLVGHLGIVQDGIAHYYKTSTRRHTQDSVFDVSKLSELPRVVIMTC</sequence>
<dbReference type="PIRSF" id="PIRSF001220">
    <property type="entry name" value="L-ASNase_gatD"/>
    <property type="match status" value="1"/>
</dbReference>
<evidence type="ECO:0000259" key="1">
    <source>
        <dbReference type="Pfam" id="PF00710"/>
    </source>
</evidence>